<dbReference type="EMBL" id="MGIV01000006">
    <property type="protein sequence ID" value="OGM95456.1"/>
    <property type="molecule type" value="Genomic_DNA"/>
</dbReference>
<name>A0A1F8E3P9_9BACT</name>
<keyword evidence="1" id="KW-1133">Transmembrane helix</keyword>
<accession>A0A1F8E3P9</accession>
<keyword evidence="1" id="KW-0472">Membrane</keyword>
<evidence type="ECO:0000256" key="1">
    <source>
        <dbReference type="SAM" id="Phobius"/>
    </source>
</evidence>
<proteinExistence type="predicted"/>
<protein>
    <submittedName>
        <fullName evidence="2">Uncharacterized protein</fullName>
    </submittedName>
</protein>
<sequence>MDKLSFFKTNKAYKIIGIILGLLLIQSAIISPILKERKLSECLDLASRREVEGFDRYELGYKVESYIDNCYKRFK</sequence>
<reference evidence="2 3" key="1">
    <citation type="journal article" date="2016" name="Nat. Commun.">
        <title>Thousands of microbial genomes shed light on interconnected biogeochemical processes in an aquifer system.</title>
        <authorList>
            <person name="Anantharaman K."/>
            <person name="Brown C.T."/>
            <person name="Hug L.A."/>
            <person name="Sharon I."/>
            <person name="Castelle C.J."/>
            <person name="Probst A.J."/>
            <person name="Thomas B.C."/>
            <person name="Singh A."/>
            <person name="Wilkins M.J."/>
            <person name="Karaoz U."/>
            <person name="Brodie E.L."/>
            <person name="Williams K.H."/>
            <person name="Hubbard S.S."/>
            <person name="Banfield J.F."/>
        </authorList>
    </citation>
    <scope>NUCLEOTIDE SEQUENCE [LARGE SCALE GENOMIC DNA]</scope>
</reference>
<organism evidence="2 3">
    <name type="scientific">Candidatus Wolfebacteria bacterium RIFOXYD1_FULL_48_65</name>
    <dbReference type="NCBI Taxonomy" id="1802561"/>
    <lineage>
        <taxon>Bacteria</taxon>
        <taxon>Candidatus Wolfeibacteriota</taxon>
    </lineage>
</organism>
<dbReference type="Proteomes" id="UP000179057">
    <property type="component" value="Unassembled WGS sequence"/>
</dbReference>
<dbReference type="AlphaFoldDB" id="A0A1F8E3P9"/>
<keyword evidence="1" id="KW-0812">Transmembrane</keyword>
<gene>
    <name evidence="2" type="ORF">A2610_01025</name>
</gene>
<feature type="transmembrane region" description="Helical" evidence="1">
    <location>
        <begin position="12"/>
        <end position="34"/>
    </location>
</feature>
<comment type="caution">
    <text evidence="2">The sequence shown here is derived from an EMBL/GenBank/DDBJ whole genome shotgun (WGS) entry which is preliminary data.</text>
</comment>
<evidence type="ECO:0000313" key="2">
    <source>
        <dbReference type="EMBL" id="OGM95456.1"/>
    </source>
</evidence>
<evidence type="ECO:0000313" key="3">
    <source>
        <dbReference type="Proteomes" id="UP000179057"/>
    </source>
</evidence>